<reference evidence="3 4" key="1">
    <citation type="journal article" date="2015" name="Nature">
        <title>rRNA introns, odd ribosomes, and small enigmatic genomes across a large radiation of phyla.</title>
        <authorList>
            <person name="Brown C.T."/>
            <person name="Hug L.A."/>
            <person name="Thomas B.C."/>
            <person name="Sharon I."/>
            <person name="Castelle C.J."/>
            <person name="Singh A."/>
            <person name="Wilkins M.J."/>
            <person name="Williams K.H."/>
            <person name="Banfield J.F."/>
        </authorList>
    </citation>
    <scope>NUCLEOTIDE SEQUENCE [LARGE SCALE GENOMIC DNA]</scope>
</reference>
<evidence type="ECO:0000313" key="3">
    <source>
        <dbReference type="EMBL" id="KKU76233.1"/>
    </source>
</evidence>
<proteinExistence type="predicted"/>
<feature type="compositionally biased region" description="Polar residues" evidence="1">
    <location>
        <begin position="76"/>
        <end position="93"/>
    </location>
</feature>
<dbReference type="AlphaFoldDB" id="A0A0G1VDM0"/>
<comment type="caution">
    <text evidence="3">The sequence shown here is derived from an EMBL/GenBank/DDBJ whole genome shotgun (WGS) entry which is preliminary data.</text>
</comment>
<keyword evidence="2" id="KW-1133">Transmembrane helix</keyword>
<dbReference type="EMBL" id="LCOK01000028">
    <property type="protein sequence ID" value="KKU76233.1"/>
    <property type="molecule type" value="Genomic_DNA"/>
</dbReference>
<evidence type="ECO:0000313" key="4">
    <source>
        <dbReference type="Proteomes" id="UP000034682"/>
    </source>
</evidence>
<gene>
    <name evidence="3" type="ORF">UY02_C0028G0002</name>
</gene>
<keyword evidence="2" id="KW-0812">Transmembrane</keyword>
<evidence type="ECO:0000256" key="2">
    <source>
        <dbReference type="SAM" id="Phobius"/>
    </source>
</evidence>
<protein>
    <submittedName>
        <fullName evidence="3">Uncharacterized protein</fullName>
    </submittedName>
</protein>
<feature type="region of interest" description="Disordered" evidence="1">
    <location>
        <begin position="38"/>
        <end position="93"/>
    </location>
</feature>
<evidence type="ECO:0000256" key="1">
    <source>
        <dbReference type="SAM" id="MobiDB-lite"/>
    </source>
</evidence>
<name>A0A0G1VDM0_9BACT</name>
<dbReference type="Proteomes" id="UP000034682">
    <property type="component" value="Unassembled WGS sequence"/>
</dbReference>
<accession>A0A0G1VDM0</accession>
<feature type="transmembrane region" description="Helical" evidence="2">
    <location>
        <begin position="6"/>
        <end position="25"/>
    </location>
</feature>
<dbReference type="PATRIC" id="fig|1618655.3.peg.515"/>
<keyword evidence="2" id="KW-0472">Membrane</keyword>
<organism evidence="3 4">
    <name type="scientific">Candidatus Giovannonibacteria bacterium GW2011_GWB1_47_6b</name>
    <dbReference type="NCBI Taxonomy" id="1618655"/>
    <lineage>
        <taxon>Bacteria</taxon>
        <taxon>Candidatus Giovannoniibacteriota</taxon>
    </lineage>
</organism>
<sequence length="93" mass="10114">MAKNKVLLIIILTIIVLAVAGYLAWRLSSEETPEEALEKTLKSAATGGVLPEMSGTTNPLEEANLPDVNPKIPETNPLNQTNPFKNLKTNPFE</sequence>